<comment type="subcellular location">
    <subcellularLocation>
        <location evidence="9">Cytoplasm</location>
    </subcellularLocation>
</comment>
<dbReference type="NCBIfam" id="TIGR00125">
    <property type="entry name" value="cyt_tran_rel"/>
    <property type="match status" value="1"/>
</dbReference>
<evidence type="ECO:0000256" key="3">
    <source>
        <dbReference type="ARBA" id="ARBA00022695"/>
    </source>
</evidence>
<feature type="binding site" evidence="9">
    <location>
        <position position="39"/>
    </location>
    <ligand>
        <name>ATP</name>
        <dbReference type="ChEBI" id="CHEBI:30616"/>
    </ligand>
</feature>
<dbReference type="Proteomes" id="UP000315389">
    <property type="component" value="Unassembled WGS sequence"/>
</dbReference>
<dbReference type="InterPro" id="IPR004821">
    <property type="entry name" value="Cyt_trans-like"/>
</dbReference>
<feature type="domain" description="Cytidyltransferase-like" evidence="10">
    <location>
        <begin position="27"/>
        <end position="154"/>
    </location>
</feature>
<feature type="binding site" evidence="9">
    <location>
        <position position="63"/>
    </location>
    <ligand>
        <name>substrate</name>
    </ligand>
</feature>
<dbReference type="AlphaFoldDB" id="A0A542ZUN9"/>
<feature type="site" description="Transition state stabilizer" evidence="9">
    <location>
        <position position="39"/>
    </location>
</feature>
<comment type="caution">
    <text evidence="11">The sequence shown here is derived from an EMBL/GenBank/DDBJ whole genome shotgun (WGS) entry which is preliminary data.</text>
</comment>
<dbReference type="GO" id="GO:0005737">
    <property type="term" value="C:cytoplasm"/>
    <property type="evidence" value="ECO:0007669"/>
    <property type="project" value="UniProtKB-SubCell"/>
</dbReference>
<comment type="catalytic activity">
    <reaction evidence="8 9">
        <text>(R)-4'-phosphopantetheine + ATP + H(+) = 3'-dephospho-CoA + diphosphate</text>
        <dbReference type="Rhea" id="RHEA:19801"/>
        <dbReference type="ChEBI" id="CHEBI:15378"/>
        <dbReference type="ChEBI" id="CHEBI:30616"/>
        <dbReference type="ChEBI" id="CHEBI:33019"/>
        <dbReference type="ChEBI" id="CHEBI:57328"/>
        <dbReference type="ChEBI" id="CHEBI:61723"/>
        <dbReference type="EC" id="2.7.7.3"/>
    </reaction>
</comment>
<feature type="binding site" evidence="9">
    <location>
        <begin position="31"/>
        <end position="32"/>
    </location>
    <ligand>
        <name>ATP</name>
        <dbReference type="ChEBI" id="CHEBI:30616"/>
    </ligand>
</feature>
<evidence type="ECO:0000256" key="5">
    <source>
        <dbReference type="ARBA" id="ARBA00022840"/>
    </source>
</evidence>
<name>A0A542ZUN9_RARFA</name>
<feature type="binding site" evidence="9">
    <location>
        <begin position="110"/>
        <end position="112"/>
    </location>
    <ligand>
        <name>ATP</name>
        <dbReference type="ChEBI" id="CHEBI:30616"/>
    </ligand>
</feature>
<evidence type="ECO:0000313" key="12">
    <source>
        <dbReference type="Proteomes" id="UP000315389"/>
    </source>
</evidence>
<keyword evidence="4 9" id="KW-0547">Nucleotide-binding</keyword>
<evidence type="ECO:0000256" key="7">
    <source>
        <dbReference type="ARBA" id="ARBA00022993"/>
    </source>
</evidence>
<keyword evidence="5 9" id="KW-0067">ATP-binding</keyword>
<dbReference type="Gene3D" id="3.40.50.620">
    <property type="entry name" value="HUPs"/>
    <property type="match status" value="1"/>
</dbReference>
<comment type="subunit">
    <text evidence="9">Homohexamer.</text>
</comment>
<dbReference type="EC" id="2.7.7.3" evidence="9"/>
<keyword evidence="2 9" id="KW-0808">Transferase</keyword>
<dbReference type="GO" id="GO:0004595">
    <property type="term" value="F:pantetheine-phosphate adenylyltransferase activity"/>
    <property type="evidence" value="ECO:0007669"/>
    <property type="project" value="UniProtKB-UniRule"/>
</dbReference>
<evidence type="ECO:0000256" key="1">
    <source>
        <dbReference type="ARBA" id="ARBA00022490"/>
    </source>
</evidence>
<dbReference type="EMBL" id="VFOS01000001">
    <property type="protein sequence ID" value="TQL64085.1"/>
    <property type="molecule type" value="Genomic_DNA"/>
</dbReference>
<dbReference type="InterPro" id="IPR014729">
    <property type="entry name" value="Rossmann-like_a/b/a_fold"/>
</dbReference>
<comment type="function">
    <text evidence="9">Reversibly transfers an adenylyl group from ATP to 4'-phosphopantetheine, yielding dephospho-CoA (dPCoA) and pyrophosphate.</text>
</comment>
<comment type="similarity">
    <text evidence="9">Belongs to the bacterial CoaD family.</text>
</comment>
<reference evidence="11 12" key="1">
    <citation type="submission" date="2019-06" db="EMBL/GenBank/DDBJ databases">
        <title>Sequencing the genomes of 1000 actinobacteria strains.</title>
        <authorList>
            <person name="Klenk H.-P."/>
        </authorList>
    </citation>
    <scope>NUCLEOTIDE SEQUENCE [LARGE SCALE GENOMIC DNA]</scope>
    <source>
        <strain evidence="11 12">DSM 4813</strain>
    </source>
</reference>
<evidence type="ECO:0000256" key="9">
    <source>
        <dbReference type="HAMAP-Rule" id="MF_00151"/>
    </source>
</evidence>
<dbReference type="SUPFAM" id="SSF52374">
    <property type="entry name" value="Nucleotidylyl transferase"/>
    <property type="match status" value="1"/>
</dbReference>
<protein>
    <recommendedName>
        <fullName evidence="9">Phosphopantetheine adenylyltransferase</fullName>
        <ecNumber evidence="9">2.7.7.3</ecNumber>
    </recommendedName>
    <alternativeName>
        <fullName evidence="9">Dephospho-CoA pyrophosphorylase</fullName>
    </alternativeName>
    <alternativeName>
        <fullName evidence="9">Pantetheine-phosphate adenylyltransferase</fullName>
        <shortName evidence="9">PPAT</shortName>
    </alternativeName>
</protein>
<evidence type="ECO:0000313" key="11">
    <source>
        <dbReference type="EMBL" id="TQL64085.1"/>
    </source>
</evidence>
<keyword evidence="7 9" id="KW-0173">Coenzyme A biosynthesis</keyword>
<dbReference type="UniPathway" id="UPA00241">
    <property type="reaction ID" value="UER00355"/>
</dbReference>
<evidence type="ECO:0000256" key="8">
    <source>
        <dbReference type="ARBA" id="ARBA00029346"/>
    </source>
</evidence>
<keyword evidence="3 9" id="KW-0548">Nucleotidyltransferase</keyword>
<sequence>MVFRNTVPGFRNPSKAWSTLGGVSVAVFPGSFDPITLGHLDIVRRGATLFDSVIIGVARNAAKKALLELDDRLRLARLAVADLPNVTVEAIPGLLVDFCREREASTIVKGLRSGSDLDDEVPMAAMNRHLGGVETVFVPASGALLHVASTLVRDVARYGGDISDLVTPEVATAVYAALGTRP</sequence>
<dbReference type="PANTHER" id="PTHR21342:SF1">
    <property type="entry name" value="PHOSPHOPANTETHEINE ADENYLYLTRANSFERASE"/>
    <property type="match status" value="1"/>
</dbReference>
<feature type="binding site" evidence="9">
    <location>
        <position position="95"/>
    </location>
    <ligand>
        <name>substrate</name>
    </ligand>
</feature>
<keyword evidence="6 9" id="KW-0460">Magnesium</keyword>
<comment type="pathway">
    <text evidence="9">Cofactor biosynthesis; coenzyme A biosynthesis; CoA from (R)-pantothenate: step 4/5.</text>
</comment>
<feature type="binding site" evidence="9">
    <location>
        <position position="109"/>
    </location>
    <ligand>
        <name>substrate</name>
    </ligand>
</feature>
<evidence type="ECO:0000256" key="2">
    <source>
        <dbReference type="ARBA" id="ARBA00022679"/>
    </source>
</evidence>
<evidence type="ECO:0000256" key="4">
    <source>
        <dbReference type="ARBA" id="ARBA00022741"/>
    </source>
</evidence>
<dbReference type="PRINTS" id="PR01020">
    <property type="entry name" value="LPSBIOSNTHSS"/>
</dbReference>
<evidence type="ECO:0000259" key="10">
    <source>
        <dbReference type="Pfam" id="PF01467"/>
    </source>
</evidence>
<dbReference type="PANTHER" id="PTHR21342">
    <property type="entry name" value="PHOSPHOPANTETHEINE ADENYLYLTRANSFERASE"/>
    <property type="match status" value="1"/>
</dbReference>
<feature type="binding site" evidence="9">
    <location>
        <position position="120"/>
    </location>
    <ligand>
        <name>ATP</name>
        <dbReference type="ChEBI" id="CHEBI:30616"/>
    </ligand>
</feature>
<feature type="binding site" evidence="9">
    <location>
        <begin position="144"/>
        <end position="150"/>
    </location>
    <ligand>
        <name>ATP</name>
        <dbReference type="ChEBI" id="CHEBI:30616"/>
    </ligand>
</feature>
<gene>
    <name evidence="9" type="primary">coaD</name>
    <name evidence="11" type="ORF">FB461_0570</name>
</gene>
<proteinExistence type="inferred from homology"/>
<keyword evidence="12" id="KW-1185">Reference proteome</keyword>
<comment type="cofactor">
    <cofactor evidence="9">
        <name>Mg(2+)</name>
        <dbReference type="ChEBI" id="CHEBI:18420"/>
    </cofactor>
</comment>
<accession>A0A542ZUN9</accession>
<dbReference type="GO" id="GO:0015937">
    <property type="term" value="P:coenzyme A biosynthetic process"/>
    <property type="evidence" value="ECO:0007669"/>
    <property type="project" value="UniProtKB-UniRule"/>
</dbReference>
<organism evidence="11 12">
    <name type="scientific">Rarobacter faecitabidus</name>
    <dbReference type="NCBI Taxonomy" id="13243"/>
    <lineage>
        <taxon>Bacteria</taxon>
        <taxon>Bacillati</taxon>
        <taxon>Actinomycetota</taxon>
        <taxon>Actinomycetes</taxon>
        <taxon>Micrococcales</taxon>
        <taxon>Rarobacteraceae</taxon>
        <taxon>Rarobacter</taxon>
    </lineage>
</organism>
<dbReference type="InterPro" id="IPR001980">
    <property type="entry name" value="PPAT"/>
</dbReference>
<feature type="binding site" evidence="9">
    <location>
        <position position="31"/>
    </location>
    <ligand>
        <name>substrate</name>
    </ligand>
</feature>
<dbReference type="HAMAP" id="MF_00151">
    <property type="entry name" value="PPAT_bact"/>
    <property type="match status" value="1"/>
</dbReference>
<evidence type="ECO:0000256" key="6">
    <source>
        <dbReference type="ARBA" id="ARBA00022842"/>
    </source>
</evidence>
<dbReference type="GO" id="GO:0005524">
    <property type="term" value="F:ATP binding"/>
    <property type="evidence" value="ECO:0007669"/>
    <property type="project" value="UniProtKB-KW"/>
</dbReference>
<dbReference type="Pfam" id="PF01467">
    <property type="entry name" value="CTP_transf_like"/>
    <property type="match status" value="1"/>
</dbReference>
<keyword evidence="1 9" id="KW-0963">Cytoplasm</keyword>
<dbReference type="NCBIfam" id="TIGR01510">
    <property type="entry name" value="coaD_prev_kdtB"/>
    <property type="match status" value="1"/>
</dbReference>